<dbReference type="RefSeq" id="WP_133552838.1">
    <property type="nucleotide sequence ID" value="NZ_SNWM01000001.1"/>
</dbReference>
<dbReference type="InterPro" id="IPR051446">
    <property type="entry name" value="HTH_trans_reg/aminotransferase"/>
</dbReference>
<evidence type="ECO:0000256" key="5">
    <source>
        <dbReference type="ARBA" id="ARBA00023163"/>
    </source>
</evidence>
<evidence type="ECO:0000256" key="3">
    <source>
        <dbReference type="ARBA" id="ARBA00023015"/>
    </source>
</evidence>
<dbReference type="GO" id="GO:0003700">
    <property type="term" value="F:DNA-binding transcription factor activity"/>
    <property type="evidence" value="ECO:0007669"/>
    <property type="project" value="InterPro"/>
</dbReference>
<evidence type="ECO:0000313" key="8">
    <source>
        <dbReference type="Proteomes" id="UP000295499"/>
    </source>
</evidence>
<dbReference type="OrthoDB" id="594134at2"/>
<dbReference type="EMBL" id="SNWM01000001">
    <property type="protein sequence ID" value="TDO24660.1"/>
    <property type="molecule type" value="Genomic_DNA"/>
</dbReference>
<dbReference type="Proteomes" id="UP000295499">
    <property type="component" value="Unassembled WGS sequence"/>
</dbReference>
<accession>A0A4R6IQM9</accession>
<dbReference type="InterPro" id="IPR036388">
    <property type="entry name" value="WH-like_DNA-bd_sf"/>
</dbReference>
<dbReference type="PROSITE" id="PS50949">
    <property type="entry name" value="HTH_GNTR"/>
    <property type="match status" value="1"/>
</dbReference>
<evidence type="ECO:0000313" key="7">
    <source>
        <dbReference type="EMBL" id="TDO24660.1"/>
    </source>
</evidence>
<keyword evidence="4" id="KW-0238">DNA-binding</keyword>
<keyword evidence="2" id="KW-0663">Pyridoxal phosphate</keyword>
<dbReference type="Gene3D" id="3.40.640.10">
    <property type="entry name" value="Type I PLP-dependent aspartate aminotransferase-like (Major domain)"/>
    <property type="match status" value="1"/>
</dbReference>
<comment type="similarity">
    <text evidence="1">In the C-terminal section; belongs to the class-I pyridoxal-phosphate-dependent aminotransferase family.</text>
</comment>
<dbReference type="Pfam" id="PF00392">
    <property type="entry name" value="GntR"/>
    <property type="match status" value="1"/>
</dbReference>
<evidence type="ECO:0000256" key="2">
    <source>
        <dbReference type="ARBA" id="ARBA00022898"/>
    </source>
</evidence>
<dbReference type="InterPro" id="IPR036390">
    <property type="entry name" value="WH_DNA-bd_sf"/>
</dbReference>
<reference evidence="7 8" key="1">
    <citation type="submission" date="2019-03" db="EMBL/GenBank/DDBJ databases">
        <title>Genomic Encyclopedia of Archaeal and Bacterial Type Strains, Phase II (KMG-II): from individual species to whole genera.</title>
        <authorList>
            <person name="Goeker M."/>
        </authorList>
    </citation>
    <scope>NUCLEOTIDE SEQUENCE [LARGE SCALE GENOMIC DNA]</scope>
    <source>
        <strain evidence="7 8">DSM 19034</strain>
    </source>
</reference>
<dbReference type="InterPro" id="IPR015424">
    <property type="entry name" value="PyrdxlP-dep_Trfase"/>
</dbReference>
<evidence type="ECO:0000256" key="4">
    <source>
        <dbReference type="ARBA" id="ARBA00023125"/>
    </source>
</evidence>
<name>A0A4R6IQM9_9SPHI</name>
<dbReference type="GO" id="GO:0003677">
    <property type="term" value="F:DNA binding"/>
    <property type="evidence" value="ECO:0007669"/>
    <property type="project" value="UniProtKB-KW"/>
</dbReference>
<dbReference type="Pfam" id="PF00155">
    <property type="entry name" value="Aminotran_1_2"/>
    <property type="match status" value="1"/>
</dbReference>
<dbReference type="AlphaFoldDB" id="A0A4R6IQM9"/>
<keyword evidence="7" id="KW-0032">Aminotransferase</keyword>
<organism evidence="7 8">
    <name type="scientific">Pedobacter duraquae</name>
    <dbReference type="NCBI Taxonomy" id="425511"/>
    <lineage>
        <taxon>Bacteria</taxon>
        <taxon>Pseudomonadati</taxon>
        <taxon>Bacteroidota</taxon>
        <taxon>Sphingobacteriia</taxon>
        <taxon>Sphingobacteriales</taxon>
        <taxon>Sphingobacteriaceae</taxon>
        <taxon>Pedobacter</taxon>
    </lineage>
</organism>
<dbReference type="CDD" id="cd00609">
    <property type="entry name" value="AAT_like"/>
    <property type="match status" value="1"/>
</dbReference>
<protein>
    <submittedName>
        <fullName evidence="7">GntR family transcriptional regulator/MocR family aminotransferase</fullName>
    </submittedName>
</protein>
<dbReference type="Gene3D" id="1.10.10.10">
    <property type="entry name" value="Winged helix-like DNA-binding domain superfamily/Winged helix DNA-binding domain"/>
    <property type="match status" value="1"/>
</dbReference>
<evidence type="ECO:0000256" key="1">
    <source>
        <dbReference type="ARBA" id="ARBA00005384"/>
    </source>
</evidence>
<dbReference type="SMART" id="SM00345">
    <property type="entry name" value="HTH_GNTR"/>
    <property type="match status" value="1"/>
</dbReference>
<dbReference type="InterPro" id="IPR015421">
    <property type="entry name" value="PyrdxlP-dep_Trfase_major"/>
</dbReference>
<feature type="domain" description="HTH gntR-type" evidence="6">
    <location>
        <begin position="16"/>
        <end position="84"/>
    </location>
</feature>
<dbReference type="SUPFAM" id="SSF46785">
    <property type="entry name" value="Winged helix' DNA-binding domain"/>
    <property type="match status" value="1"/>
</dbReference>
<dbReference type="InterPro" id="IPR004839">
    <property type="entry name" value="Aminotransferase_I/II_large"/>
</dbReference>
<evidence type="ECO:0000259" key="6">
    <source>
        <dbReference type="PROSITE" id="PS50949"/>
    </source>
</evidence>
<comment type="caution">
    <text evidence="7">The sequence shown here is derived from an EMBL/GenBank/DDBJ whole genome shotgun (WGS) entry which is preliminary data.</text>
</comment>
<dbReference type="GO" id="GO:0030170">
    <property type="term" value="F:pyridoxal phosphate binding"/>
    <property type="evidence" value="ECO:0007669"/>
    <property type="project" value="InterPro"/>
</dbReference>
<proteinExistence type="inferred from homology"/>
<keyword evidence="3" id="KW-0805">Transcription regulation</keyword>
<keyword evidence="8" id="KW-1185">Reference proteome</keyword>
<keyword evidence="5" id="KW-0804">Transcription</keyword>
<dbReference type="SUPFAM" id="SSF53383">
    <property type="entry name" value="PLP-dependent transferases"/>
    <property type="match status" value="1"/>
</dbReference>
<dbReference type="PANTHER" id="PTHR46577:SF1">
    <property type="entry name" value="HTH-TYPE TRANSCRIPTIONAL REGULATORY PROTEIN GABR"/>
    <property type="match status" value="1"/>
</dbReference>
<dbReference type="PANTHER" id="PTHR46577">
    <property type="entry name" value="HTH-TYPE TRANSCRIPTIONAL REGULATORY PROTEIN GABR"/>
    <property type="match status" value="1"/>
</dbReference>
<keyword evidence="7" id="KW-0808">Transferase</keyword>
<sequence length="490" mass="54174">MQYLSSSLDIDKNSAQPVYLQLASQLMALINSGTLQSGQQLPASRTLAAQLGIHRKTIIRAYDELIVQGWLESKPGSGTFVATQLPKINQRTLGDCSALGKDALKHAGFAFVTMPHLQRELTLPDNGYHLDDGLPDARIAPLQELSSAYRSQMALGNPYSRLGYGDPAGAANLRTALSSYLNETRGMQTTAANVLITRGTVMSMYLACTVLLKQGDLVAVTDLSWSGADVNFKQAGARMIRIPTDEAGIDINALEATCKKMPIRMLYITSHHHYPTTVSLRADRRIALLQLAHQYGFILFEDDYDYDFHYENKPLLPLASVDPSGMVIYSGSFSKIISPAFRVGYLVGPEDLIAELSLLRRIIDRQGDSILENAIAELLQNGIIQKHLRKSLRMYRERRNVFCELLNGLQNYVDYKIPEGGMAIWAKFDPAIDLHDLSAKALKKGLYFSNGNIHAPGNPAFNCTRLGFASSTPDELEKSMMIMSNLLKAR</sequence>
<dbReference type="GO" id="GO:0008483">
    <property type="term" value="F:transaminase activity"/>
    <property type="evidence" value="ECO:0007669"/>
    <property type="project" value="UniProtKB-KW"/>
</dbReference>
<dbReference type="InterPro" id="IPR000524">
    <property type="entry name" value="Tscrpt_reg_HTH_GntR"/>
</dbReference>
<gene>
    <name evidence="7" type="ORF">CLV32_0953</name>
</gene>
<dbReference type="CDD" id="cd07377">
    <property type="entry name" value="WHTH_GntR"/>
    <property type="match status" value="1"/>
</dbReference>